<evidence type="ECO:0000313" key="5">
    <source>
        <dbReference type="Proteomes" id="UP001215280"/>
    </source>
</evidence>
<dbReference type="EMBL" id="JARJLG010000078">
    <property type="protein sequence ID" value="KAJ7751496.1"/>
    <property type="molecule type" value="Genomic_DNA"/>
</dbReference>
<proteinExistence type="predicted"/>
<feature type="transmembrane region" description="Helical" evidence="2">
    <location>
        <begin position="203"/>
        <end position="223"/>
    </location>
</feature>
<dbReference type="InterPro" id="IPR045340">
    <property type="entry name" value="DUF6533"/>
</dbReference>
<evidence type="ECO:0000259" key="3">
    <source>
        <dbReference type="Pfam" id="PF20151"/>
    </source>
</evidence>
<keyword evidence="2" id="KW-0812">Transmembrane</keyword>
<evidence type="ECO:0000256" key="1">
    <source>
        <dbReference type="SAM" id="MobiDB-lite"/>
    </source>
</evidence>
<feature type="transmembrane region" description="Helical" evidence="2">
    <location>
        <begin position="59"/>
        <end position="80"/>
    </location>
</feature>
<feature type="transmembrane region" description="Helical" evidence="2">
    <location>
        <begin position="163"/>
        <end position="182"/>
    </location>
</feature>
<reference evidence="4" key="1">
    <citation type="submission" date="2023-03" db="EMBL/GenBank/DDBJ databases">
        <title>Massive genome expansion in bonnet fungi (Mycena s.s.) driven by repeated elements and novel gene families across ecological guilds.</title>
        <authorList>
            <consortium name="Lawrence Berkeley National Laboratory"/>
            <person name="Harder C.B."/>
            <person name="Miyauchi S."/>
            <person name="Viragh M."/>
            <person name="Kuo A."/>
            <person name="Thoen E."/>
            <person name="Andreopoulos B."/>
            <person name="Lu D."/>
            <person name="Skrede I."/>
            <person name="Drula E."/>
            <person name="Henrissat B."/>
            <person name="Morin E."/>
            <person name="Kohler A."/>
            <person name="Barry K."/>
            <person name="LaButti K."/>
            <person name="Morin E."/>
            <person name="Salamov A."/>
            <person name="Lipzen A."/>
            <person name="Mereny Z."/>
            <person name="Hegedus B."/>
            <person name="Baldrian P."/>
            <person name="Stursova M."/>
            <person name="Weitz H."/>
            <person name="Taylor A."/>
            <person name="Grigoriev I.V."/>
            <person name="Nagy L.G."/>
            <person name="Martin F."/>
            <person name="Kauserud H."/>
        </authorList>
    </citation>
    <scope>NUCLEOTIDE SEQUENCE</scope>
    <source>
        <strain evidence="4">CBHHK188m</strain>
    </source>
</reference>
<keyword evidence="2" id="KW-1133">Transmembrane helix</keyword>
<organism evidence="4 5">
    <name type="scientific">Mycena maculata</name>
    <dbReference type="NCBI Taxonomy" id="230809"/>
    <lineage>
        <taxon>Eukaryota</taxon>
        <taxon>Fungi</taxon>
        <taxon>Dikarya</taxon>
        <taxon>Basidiomycota</taxon>
        <taxon>Agaricomycotina</taxon>
        <taxon>Agaricomycetes</taxon>
        <taxon>Agaricomycetidae</taxon>
        <taxon>Agaricales</taxon>
        <taxon>Marasmiineae</taxon>
        <taxon>Mycenaceae</taxon>
        <taxon>Mycena</taxon>
    </lineage>
</organism>
<protein>
    <recommendedName>
        <fullName evidence="3">DUF6533 domain-containing protein</fullName>
    </recommendedName>
</protein>
<accession>A0AAD7IYT9</accession>
<feature type="domain" description="DUF6533" evidence="3">
    <location>
        <begin position="19"/>
        <end position="62"/>
    </location>
</feature>
<dbReference type="AlphaFoldDB" id="A0AAD7IYT9"/>
<dbReference type="Pfam" id="PF20151">
    <property type="entry name" value="DUF6533"/>
    <property type="match status" value="1"/>
</dbReference>
<feature type="region of interest" description="Disordered" evidence="1">
    <location>
        <begin position="307"/>
        <end position="328"/>
    </location>
</feature>
<keyword evidence="5" id="KW-1185">Reference proteome</keyword>
<sequence length="328" mass="36398">MDDAAVTQRARDLILLDCLRLVGITFLYYDHLITLGDEINLLWRRGKSLSSYCFFANRYFAFFSGIPIAALPFMTFSTAACMQYRVFQELSFVAMQIITDVIMMIRVYALFGRSRRILWLIIAAGASVVGIAVWSMTSQQAGRSKIVGGCHFNLDTSTAHRLAGPWEGLFMFDSLIFGLTAYKMTRVRMAFRTSIYMLVVRDGALYFGIVALSNLANIATYYVSLHPSLCQVERGSILRFAMHQSSGPFIPGSLATMSNYMSVTMISRLILNLHQHANVGITSEMTASQSVEDDFSLSSLADLFLTQADSVPPPPEERASAITTNAGD</sequence>
<keyword evidence="2" id="KW-0472">Membrane</keyword>
<dbReference type="Proteomes" id="UP001215280">
    <property type="component" value="Unassembled WGS sequence"/>
</dbReference>
<feature type="transmembrane region" description="Helical" evidence="2">
    <location>
        <begin position="92"/>
        <end position="111"/>
    </location>
</feature>
<gene>
    <name evidence="4" type="ORF">DFH07DRAFT_826249</name>
</gene>
<evidence type="ECO:0000256" key="2">
    <source>
        <dbReference type="SAM" id="Phobius"/>
    </source>
</evidence>
<evidence type="ECO:0000313" key="4">
    <source>
        <dbReference type="EMBL" id="KAJ7751496.1"/>
    </source>
</evidence>
<feature type="transmembrane region" description="Helical" evidence="2">
    <location>
        <begin position="118"/>
        <end position="137"/>
    </location>
</feature>
<name>A0AAD7IYT9_9AGAR</name>
<comment type="caution">
    <text evidence="4">The sequence shown here is derived from an EMBL/GenBank/DDBJ whole genome shotgun (WGS) entry which is preliminary data.</text>
</comment>